<protein>
    <submittedName>
        <fullName evidence="3">UDP-glucuronate 4-epimerase</fullName>
    </submittedName>
</protein>
<dbReference type="AlphaFoldDB" id="A0A369ANU7"/>
<accession>A0A369ANU7</accession>
<evidence type="ECO:0000313" key="4">
    <source>
        <dbReference type="Proteomes" id="UP000252174"/>
    </source>
</evidence>
<dbReference type="PRINTS" id="PR01713">
    <property type="entry name" value="NUCEPIMERASE"/>
</dbReference>
<sequence>MNVVLLTGCAGFIGMHCALRLLERGGTVVGIDNLNPYYDVALKQARLAQLQARPGFRFVKLDLADRQGLAALFDEVRPCRVLHLAAQAGVRYSIDCPDDYTDANLLGFANLLQGCRRHRVEHLVYASSSSVYGSNAKMPFVESDAVDHPISYYAATKKANELMAHTYAHLYGIPMTGLRFFTVYGPWGRPDMALFKFTRAMLAGETINVYGDGQLVRDFTYIDDIVEGVLRVLDKPATPDAQFDPLHPNPATSSAPYRIFNIGNGRPTVLLDYIAALEEALGVRAQKRLLPRQPGDMQSTAADTSALQRWVGFAPATPVKEGVRRFVDWYRAFYRKPPAGA</sequence>
<gene>
    <name evidence="3" type="ORF">DFR45_102253</name>
</gene>
<reference evidence="3 4" key="1">
    <citation type="submission" date="2018-07" db="EMBL/GenBank/DDBJ databases">
        <title>Genomic Encyclopedia of Type Strains, Phase IV (KMG-IV): sequencing the most valuable type-strain genomes for metagenomic binning, comparative biology and taxonomic classification.</title>
        <authorList>
            <person name="Goeker M."/>
        </authorList>
    </citation>
    <scope>NUCLEOTIDE SEQUENCE [LARGE SCALE GENOMIC DNA]</scope>
    <source>
        <strain evidence="3 4">DSM 100911</strain>
    </source>
</reference>
<feature type="domain" description="NAD-dependent epimerase/dehydratase" evidence="2">
    <location>
        <begin position="4"/>
        <end position="239"/>
    </location>
</feature>
<dbReference type="OrthoDB" id="9769113at2"/>
<dbReference type="InterPro" id="IPR001509">
    <property type="entry name" value="Epimerase_deHydtase"/>
</dbReference>
<dbReference type="PANTHER" id="PTHR43574">
    <property type="entry name" value="EPIMERASE-RELATED"/>
    <property type="match status" value="1"/>
</dbReference>
<keyword evidence="4" id="KW-1185">Reference proteome</keyword>
<dbReference type="EMBL" id="QPJU01000002">
    <property type="protein sequence ID" value="RCX10851.1"/>
    <property type="molecule type" value="Genomic_DNA"/>
</dbReference>
<dbReference type="Proteomes" id="UP000252174">
    <property type="component" value="Unassembled WGS sequence"/>
</dbReference>
<evidence type="ECO:0000259" key="2">
    <source>
        <dbReference type="Pfam" id="PF01370"/>
    </source>
</evidence>
<name>A0A369ANU7_9BURK</name>
<dbReference type="Pfam" id="PF01370">
    <property type="entry name" value="Epimerase"/>
    <property type="match status" value="1"/>
</dbReference>
<dbReference type="RefSeq" id="WP_114482431.1">
    <property type="nucleotide sequence ID" value="NZ_QPJU01000002.1"/>
</dbReference>
<evidence type="ECO:0000313" key="3">
    <source>
        <dbReference type="EMBL" id="RCX10851.1"/>
    </source>
</evidence>
<organism evidence="3 4">
    <name type="scientific">Extensimonas vulgaris</name>
    <dbReference type="NCBI Taxonomy" id="1031594"/>
    <lineage>
        <taxon>Bacteria</taxon>
        <taxon>Pseudomonadati</taxon>
        <taxon>Pseudomonadota</taxon>
        <taxon>Betaproteobacteria</taxon>
        <taxon>Burkholderiales</taxon>
        <taxon>Comamonadaceae</taxon>
        <taxon>Extensimonas</taxon>
    </lineage>
</organism>
<dbReference type="SUPFAM" id="SSF51735">
    <property type="entry name" value="NAD(P)-binding Rossmann-fold domains"/>
    <property type="match status" value="1"/>
</dbReference>
<keyword evidence="1" id="KW-0520">NAD</keyword>
<proteinExistence type="predicted"/>
<dbReference type="CDD" id="cd05253">
    <property type="entry name" value="UDP_GE_SDE_e"/>
    <property type="match status" value="1"/>
</dbReference>
<comment type="caution">
    <text evidence="3">The sequence shown here is derived from an EMBL/GenBank/DDBJ whole genome shotgun (WGS) entry which is preliminary data.</text>
</comment>
<dbReference type="InterPro" id="IPR036291">
    <property type="entry name" value="NAD(P)-bd_dom_sf"/>
</dbReference>
<dbReference type="Gene3D" id="3.40.50.720">
    <property type="entry name" value="NAD(P)-binding Rossmann-like Domain"/>
    <property type="match status" value="1"/>
</dbReference>
<evidence type="ECO:0000256" key="1">
    <source>
        <dbReference type="ARBA" id="ARBA00023027"/>
    </source>
</evidence>